<reference evidence="2 3" key="1">
    <citation type="journal article" date="2014" name="Nature">
        <title>An environmental bacterial taxon with a large and distinct metabolic repertoire.</title>
        <authorList>
            <person name="Wilson M.C."/>
            <person name="Mori T."/>
            <person name="Ruckert C."/>
            <person name="Uria A.R."/>
            <person name="Helf M.J."/>
            <person name="Takada K."/>
            <person name="Gernert C."/>
            <person name="Steffens U.A."/>
            <person name="Heycke N."/>
            <person name="Schmitt S."/>
            <person name="Rinke C."/>
            <person name="Helfrich E.J."/>
            <person name="Brachmann A.O."/>
            <person name="Gurgui C."/>
            <person name="Wakimoto T."/>
            <person name="Kracht M."/>
            <person name="Crusemann M."/>
            <person name="Hentschel U."/>
            <person name="Abe I."/>
            <person name="Matsunaga S."/>
            <person name="Kalinowski J."/>
            <person name="Takeyama H."/>
            <person name="Piel J."/>
        </authorList>
    </citation>
    <scope>NUCLEOTIDE SEQUENCE [LARGE SCALE GENOMIC DNA]</scope>
    <source>
        <strain evidence="3">TSY2</strain>
    </source>
</reference>
<evidence type="ECO:0000256" key="1">
    <source>
        <dbReference type="SAM" id="Phobius"/>
    </source>
</evidence>
<dbReference type="AlphaFoldDB" id="W4LQ32"/>
<comment type="caution">
    <text evidence="2">The sequence shown here is derived from an EMBL/GenBank/DDBJ whole genome shotgun (WGS) entry which is preliminary data.</text>
</comment>
<organism evidence="2 3">
    <name type="scientific">Candidatus Entotheonella gemina</name>
    <dbReference type="NCBI Taxonomy" id="1429439"/>
    <lineage>
        <taxon>Bacteria</taxon>
        <taxon>Pseudomonadati</taxon>
        <taxon>Nitrospinota/Tectimicrobiota group</taxon>
        <taxon>Candidatus Tectimicrobiota</taxon>
        <taxon>Candidatus Entotheonellia</taxon>
        <taxon>Candidatus Entotheonellales</taxon>
        <taxon>Candidatus Entotheonellaceae</taxon>
        <taxon>Candidatus Entotheonella</taxon>
    </lineage>
</organism>
<dbReference type="HOGENOM" id="CLU_3341749_0_0_7"/>
<sequence length="37" mass="4370">MADTPPHPKGALTFMLIYLFIMSLFWINSFIRLWLKG</sequence>
<evidence type="ECO:0000313" key="2">
    <source>
        <dbReference type="EMBL" id="ETW99820.1"/>
    </source>
</evidence>
<keyword evidence="1" id="KW-0472">Membrane</keyword>
<accession>W4LQ32</accession>
<keyword evidence="1" id="KW-1133">Transmembrane helix</keyword>
<name>W4LQ32_9BACT</name>
<dbReference type="EMBL" id="AZHX01001789">
    <property type="protein sequence ID" value="ETW99820.1"/>
    <property type="molecule type" value="Genomic_DNA"/>
</dbReference>
<keyword evidence="1" id="KW-0812">Transmembrane</keyword>
<dbReference type="Proteomes" id="UP000019140">
    <property type="component" value="Unassembled WGS sequence"/>
</dbReference>
<protein>
    <submittedName>
        <fullName evidence="2">Uncharacterized protein</fullName>
    </submittedName>
</protein>
<feature type="transmembrane region" description="Helical" evidence="1">
    <location>
        <begin position="12"/>
        <end position="35"/>
    </location>
</feature>
<keyword evidence="3" id="KW-1185">Reference proteome</keyword>
<evidence type="ECO:0000313" key="3">
    <source>
        <dbReference type="Proteomes" id="UP000019140"/>
    </source>
</evidence>
<gene>
    <name evidence="2" type="ORF">ETSY2_40185</name>
</gene>
<proteinExistence type="predicted"/>